<evidence type="ECO:0000313" key="1">
    <source>
        <dbReference type="EMBL" id="RKX68433.1"/>
    </source>
</evidence>
<dbReference type="Proteomes" id="UP000268469">
    <property type="component" value="Unassembled WGS sequence"/>
</dbReference>
<dbReference type="SUPFAM" id="SSF50939">
    <property type="entry name" value="Sialidases"/>
    <property type="match status" value="1"/>
</dbReference>
<reference evidence="1 2" key="1">
    <citation type="submission" date="2018-06" db="EMBL/GenBank/DDBJ databases">
        <title>Extensive metabolic versatility and redundancy in microbially diverse, dynamic hydrothermal sediments.</title>
        <authorList>
            <person name="Dombrowski N."/>
            <person name="Teske A."/>
            <person name="Baker B.J."/>
        </authorList>
    </citation>
    <scope>NUCLEOTIDE SEQUENCE [LARGE SCALE GENOMIC DNA]</scope>
    <source>
        <strain evidence="1">B36_G15</strain>
    </source>
</reference>
<comment type="caution">
    <text evidence="1">The sequence shown here is derived from an EMBL/GenBank/DDBJ whole genome shotgun (WGS) entry which is preliminary data.</text>
</comment>
<dbReference type="PROSITE" id="PS51257">
    <property type="entry name" value="PROKAR_LIPOPROTEIN"/>
    <property type="match status" value="1"/>
</dbReference>
<accession>A0A660SCQ0</accession>
<sequence length="386" mass="43373">MKGKSWYKGGMDSPGKMMKFRFSALVVIFFITIGCPDKEVPQEAGFEAVNVSNTPYRSEDPTMAVGPDGTVYVFWEEWNPDSGGVYYTYRSPDGKWSDVAFVCKGGSPYAKVDNSGTIHLAYKHDFVIHYIKKPPGGDWTQPEYITALGMSCDPKFEIDRWGNIHLIFSELIGAIRIFYSKRSANGGWWSQPVELNKEAAFHRLHTRITVNAQGDAFVTWTNVVTDTGPDYILYTTNAIGDTWSYPVPLNSGILPIAAVFRTDIAVDSWGTIHVIWCDDTHGLLYRYNKFGMWSAPVVVDSSAGVNSLLEIDQQNRLHVVYDGHPESGIYYRIKKLYGNWSDRICCLSPRGIPKGMGIYGGDVYTVFADIVDGEWDIFFVEGRGLY</sequence>
<organism evidence="1 2">
    <name type="scientific">candidate division WOR-3 bacterium</name>
    <dbReference type="NCBI Taxonomy" id="2052148"/>
    <lineage>
        <taxon>Bacteria</taxon>
        <taxon>Bacteria division WOR-3</taxon>
    </lineage>
</organism>
<protein>
    <recommendedName>
        <fullName evidence="3">Exo-alpha-sialidase</fullName>
    </recommendedName>
</protein>
<name>A0A660SCQ0_UNCW3</name>
<evidence type="ECO:0008006" key="3">
    <source>
        <dbReference type="Google" id="ProtNLM"/>
    </source>
</evidence>
<gene>
    <name evidence="1" type="ORF">DRP53_10775</name>
</gene>
<proteinExistence type="predicted"/>
<dbReference type="AlphaFoldDB" id="A0A660SCQ0"/>
<dbReference type="EMBL" id="QNBE01000163">
    <property type="protein sequence ID" value="RKX68433.1"/>
    <property type="molecule type" value="Genomic_DNA"/>
</dbReference>
<dbReference type="InterPro" id="IPR036278">
    <property type="entry name" value="Sialidase_sf"/>
</dbReference>
<evidence type="ECO:0000313" key="2">
    <source>
        <dbReference type="Proteomes" id="UP000268469"/>
    </source>
</evidence>